<dbReference type="AlphaFoldDB" id="A0ABC8KGT3"/>
<accession>A0ABC8KGT3</accession>
<proteinExistence type="predicted"/>
<gene>
    <name evidence="2" type="ORF">ERUC_LOCUS23462</name>
</gene>
<protein>
    <submittedName>
        <fullName evidence="2">Uncharacterized protein</fullName>
    </submittedName>
</protein>
<feature type="compositionally biased region" description="Basic and acidic residues" evidence="1">
    <location>
        <begin position="58"/>
        <end position="70"/>
    </location>
</feature>
<name>A0ABC8KGT3_ERUVS</name>
<feature type="region of interest" description="Disordered" evidence="1">
    <location>
        <begin position="1"/>
        <end position="38"/>
    </location>
</feature>
<evidence type="ECO:0000313" key="2">
    <source>
        <dbReference type="EMBL" id="CAH8357706.1"/>
    </source>
</evidence>
<organism evidence="2 3">
    <name type="scientific">Eruca vesicaria subsp. sativa</name>
    <name type="common">Garden rocket</name>
    <name type="synonym">Eruca sativa</name>
    <dbReference type="NCBI Taxonomy" id="29727"/>
    <lineage>
        <taxon>Eukaryota</taxon>
        <taxon>Viridiplantae</taxon>
        <taxon>Streptophyta</taxon>
        <taxon>Embryophyta</taxon>
        <taxon>Tracheophyta</taxon>
        <taxon>Spermatophyta</taxon>
        <taxon>Magnoliopsida</taxon>
        <taxon>eudicotyledons</taxon>
        <taxon>Gunneridae</taxon>
        <taxon>Pentapetalae</taxon>
        <taxon>rosids</taxon>
        <taxon>malvids</taxon>
        <taxon>Brassicales</taxon>
        <taxon>Brassicaceae</taxon>
        <taxon>Brassiceae</taxon>
        <taxon>Eruca</taxon>
    </lineage>
</organism>
<evidence type="ECO:0000256" key="1">
    <source>
        <dbReference type="SAM" id="MobiDB-lite"/>
    </source>
</evidence>
<comment type="caution">
    <text evidence="2">The sequence shown here is derived from an EMBL/GenBank/DDBJ whole genome shotgun (WGS) entry which is preliminary data.</text>
</comment>
<reference evidence="2 3" key="1">
    <citation type="submission" date="2022-03" db="EMBL/GenBank/DDBJ databases">
        <authorList>
            <person name="Macdonald S."/>
            <person name="Ahmed S."/>
            <person name="Newling K."/>
        </authorList>
    </citation>
    <scope>NUCLEOTIDE SEQUENCE [LARGE SCALE GENOMIC DNA]</scope>
</reference>
<evidence type="ECO:0000313" key="3">
    <source>
        <dbReference type="Proteomes" id="UP001642260"/>
    </source>
</evidence>
<feature type="region of interest" description="Disordered" evidence="1">
    <location>
        <begin position="58"/>
        <end position="117"/>
    </location>
</feature>
<sequence length="117" mass="13454">MRGRSQPHLEKTIDDVPDTVSLQHSTRHHHGLRHTPADRTKHAFEIMEASKALTAWVDRESLSKTPRRDSPSAPHAPHLSRKRQIKDHTTEPWLMSKSDSSTRHHPCRELKGLPMKP</sequence>
<dbReference type="Proteomes" id="UP001642260">
    <property type="component" value="Unassembled WGS sequence"/>
</dbReference>
<dbReference type="EMBL" id="CAKOAT010236821">
    <property type="protein sequence ID" value="CAH8357706.1"/>
    <property type="molecule type" value="Genomic_DNA"/>
</dbReference>
<keyword evidence="3" id="KW-1185">Reference proteome</keyword>